<protein>
    <recommendedName>
        <fullName evidence="2">protein-glutamate O-methyltransferase</fullName>
        <ecNumber evidence="2">2.1.1.80</ecNumber>
    </recommendedName>
</protein>
<dbReference type="InterPro" id="IPR036804">
    <property type="entry name" value="CheR_N_sf"/>
</dbReference>
<dbReference type="InterPro" id="IPR026024">
    <property type="entry name" value="Chemotaxis_MeTrfase_CheR"/>
</dbReference>
<sequence>MNPIDHHLSDSDFERLSRCIHQICGIHLTPNKKTLLESRLRKRMRALSLDTFQDYCDYLFSEAGKREETRFMIESVTTHKTDFFREPHHFEYLSRKAIPEMIRSRSLIPGRPFWAWSAACSTGEEPYTLAMVLAEFAASHQDFDYTILATDISTDVLSTAKAAIYNEGQIAPVPLPLRKKYLLKSRDPSRRIVKIVPELRSRIRFQQYNLVDRKPPVNESMNIIFCRNVLIYFDMETQRGMVEKFWDMLHPGGYLFLGHAESINTMSVPFRYVAPTIYRKELQS</sequence>
<dbReference type="InterPro" id="IPR022642">
    <property type="entry name" value="CheR_C"/>
</dbReference>
<dbReference type="AlphaFoldDB" id="A0A7C4RH12"/>
<evidence type="ECO:0000256" key="4">
    <source>
        <dbReference type="ARBA" id="ARBA00022679"/>
    </source>
</evidence>
<dbReference type="GO" id="GO:0008983">
    <property type="term" value="F:protein-glutamate O-methyltransferase activity"/>
    <property type="evidence" value="ECO:0007669"/>
    <property type="project" value="UniProtKB-EC"/>
</dbReference>
<dbReference type="Pfam" id="PF01739">
    <property type="entry name" value="CheR"/>
    <property type="match status" value="1"/>
</dbReference>
<dbReference type="CDD" id="cd02440">
    <property type="entry name" value="AdoMet_MTases"/>
    <property type="match status" value="1"/>
</dbReference>
<dbReference type="InterPro" id="IPR022641">
    <property type="entry name" value="CheR_N"/>
</dbReference>
<comment type="caution">
    <text evidence="7">The sequence shown here is derived from an EMBL/GenBank/DDBJ whole genome shotgun (WGS) entry which is preliminary data.</text>
</comment>
<dbReference type="PRINTS" id="PR00996">
    <property type="entry name" value="CHERMTFRASE"/>
</dbReference>
<dbReference type="GO" id="GO:0032259">
    <property type="term" value="P:methylation"/>
    <property type="evidence" value="ECO:0007669"/>
    <property type="project" value="UniProtKB-KW"/>
</dbReference>
<organism evidence="7">
    <name type="scientific">Desulfatirhabdium butyrativorans</name>
    <dbReference type="NCBI Taxonomy" id="340467"/>
    <lineage>
        <taxon>Bacteria</taxon>
        <taxon>Pseudomonadati</taxon>
        <taxon>Thermodesulfobacteriota</taxon>
        <taxon>Desulfobacteria</taxon>
        <taxon>Desulfobacterales</taxon>
        <taxon>Desulfatirhabdiaceae</taxon>
        <taxon>Desulfatirhabdium</taxon>
    </lineage>
</organism>
<evidence type="ECO:0000256" key="2">
    <source>
        <dbReference type="ARBA" id="ARBA00012534"/>
    </source>
</evidence>
<dbReference type="InterPro" id="IPR000780">
    <property type="entry name" value="CheR_MeTrfase"/>
</dbReference>
<dbReference type="EC" id="2.1.1.80" evidence="2"/>
<dbReference type="SUPFAM" id="SSF47757">
    <property type="entry name" value="Chemotaxis receptor methyltransferase CheR, N-terminal domain"/>
    <property type="match status" value="1"/>
</dbReference>
<dbReference type="SMART" id="SM00138">
    <property type="entry name" value="MeTrc"/>
    <property type="match status" value="1"/>
</dbReference>
<dbReference type="InterPro" id="IPR029063">
    <property type="entry name" value="SAM-dependent_MTases_sf"/>
</dbReference>
<dbReference type="PROSITE" id="PS50123">
    <property type="entry name" value="CHER"/>
    <property type="match status" value="1"/>
</dbReference>
<keyword evidence="4" id="KW-0808">Transferase</keyword>
<evidence type="ECO:0000313" key="7">
    <source>
        <dbReference type="EMBL" id="HGU31649.1"/>
    </source>
</evidence>
<evidence type="ECO:0000259" key="6">
    <source>
        <dbReference type="PROSITE" id="PS50123"/>
    </source>
</evidence>
<accession>A0A7C4RH12</accession>
<keyword evidence="5" id="KW-0949">S-adenosyl-L-methionine</keyword>
<feature type="domain" description="CheR-type methyltransferase" evidence="6">
    <location>
        <begin position="1"/>
        <end position="283"/>
    </location>
</feature>
<gene>
    <name evidence="7" type="ORF">ENS29_02200</name>
</gene>
<comment type="catalytic activity">
    <reaction evidence="1">
        <text>L-glutamyl-[protein] + S-adenosyl-L-methionine = [protein]-L-glutamate 5-O-methyl ester + S-adenosyl-L-homocysteine</text>
        <dbReference type="Rhea" id="RHEA:24452"/>
        <dbReference type="Rhea" id="RHEA-COMP:10208"/>
        <dbReference type="Rhea" id="RHEA-COMP:10311"/>
        <dbReference type="ChEBI" id="CHEBI:29973"/>
        <dbReference type="ChEBI" id="CHEBI:57856"/>
        <dbReference type="ChEBI" id="CHEBI:59789"/>
        <dbReference type="ChEBI" id="CHEBI:82795"/>
        <dbReference type="EC" id="2.1.1.80"/>
    </reaction>
</comment>
<reference evidence="7" key="1">
    <citation type="journal article" date="2020" name="mSystems">
        <title>Genome- and Community-Level Interaction Insights into Carbon Utilization and Element Cycling Functions of Hydrothermarchaeota in Hydrothermal Sediment.</title>
        <authorList>
            <person name="Zhou Z."/>
            <person name="Liu Y."/>
            <person name="Xu W."/>
            <person name="Pan J."/>
            <person name="Luo Z.H."/>
            <person name="Li M."/>
        </authorList>
    </citation>
    <scope>NUCLEOTIDE SEQUENCE [LARGE SCALE GENOMIC DNA]</scope>
    <source>
        <strain evidence="7">SpSt-477</strain>
    </source>
</reference>
<dbReference type="PANTHER" id="PTHR24422:SF26">
    <property type="entry name" value="CHEMOTAXIS PROTEIN METHYLTRANSFERASE"/>
    <property type="match status" value="1"/>
</dbReference>
<dbReference type="Gene3D" id="1.10.155.10">
    <property type="entry name" value="Chemotaxis receptor methyltransferase CheR, N-terminal domain"/>
    <property type="match status" value="1"/>
</dbReference>
<dbReference type="SUPFAM" id="SSF53335">
    <property type="entry name" value="S-adenosyl-L-methionine-dependent methyltransferases"/>
    <property type="match status" value="1"/>
</dbReference>
<keyword evidence="3" id="KW-0489">Methyltransferase</keyword>
<dbReference type="InterPro" id="IPR050903">
    <property type="entry name" value="Bact_Chemotaxis_MeTrfase"/>
</dbReference>
<name>A0A7C4RH12_9BACT</name>
<proteinExistence type="predicted"/>
<dbReference type="PIRSF" id="PIRSF000410">
    <property type="entry name" value="CheR"/>
    <property type="match status" value="1"/>
</dbReference>
<dbReference type="EMBL" id="DSUH01000046">
    <property type="protein sequence ID" value="HGU31649.1"/>
    <property type="molecule type" value="Genomic_DNA"/>
</dbReference>
<dbReference type="Gene3D" id="3.40.50.150">
    <property type="entry name" value="Vaccinia Virus protein VP39"/>
    <property type="match status" value="1"/>
</dbReference>
<dbReference type="PANTHER" id="PTHR24422">
    <property type="entry name" value="CHEMOTAXIS PROTEIN METHYLTRANSFERASE"/>
    <property type="match status" value="1"/>
</dbReference>
<evidence type="ECO:0000256" key="5">
    <source>
        <dbReference type="ARBA" id="ARBA00022691"/>
    </source>
</evidence>
<evidence type="ECO:0000256" key="1">
    <source>
        <dbReference type="ARBA" id="ARBA00001541"/>
    </source>
</evidence>
<dbReference type="Pfam" id="PF03705">
    <property type="entry name" value="CheR_N"/>
    <property type="match status" value="1"/>
</dbReference>
<evidence type="ECO:0000256" key="3">
    <source>
        <dbReference type="ARBA" id="ARBA00022603"/>
    </source>
</evidence>